<evidence type="ECO:0000313" key="4">
    <source>
        <dbReference type="Proteomes" id="UP000652231"/>
    </source>
</evidence>
<evidence type="ECO:0000313" key="3">
    <source>
        <dbReference type="EMBL" id="GGD97040.1"/>
    </source>
</evidence>
<dbReference type="EMBL" id="BMGK01000008">
    <property type="protein sequence ID" value="GGD97040.1"/>
    <property type="molecule type" value="Genomic_DNA"/>
</dbReference>
<dbReference type="Pfam" id="PF05974">
    <property type="entry name" value="DUF892"/>
    <property type="match status" value="1"/>
</dbReference>
<keyword evidence="4" id="KW-1185">Reference proteome</keyword>
<feature type="coiled-coil region" evidence="1">
    <location>
        <begin position="67"/>
        <end position="94"/>
    </location>
</feature>
<dbReference type="InterPro" id="IPR009078">
    <property type="entry name" value="Ferritin-like_SF"/>
</dbReference>
<gene>
    <name evidence="3" type="ORF">GCM10011312_20710</name>
</gene>
<dbReference type="SUPFAM" id="SSF47240">
    <property type="entry name" value="Ferritin-like"/>
    <property type="match status" value="1"/>
</dbReference>
<name>A0A8J2YAB9_9FLAO</name>
<feature type="compositionally biased region" description="Polar residues" evidence="2">
    <location>
        <begin position="1"/>
        <end position="11"/>
    </location>
</feature>
<evidence type="ECO:0000256" key="2">
    <source>
        <dbReference type="SAM" id="MobiDB-lite"/>
    </source>
</evidence>
<dbReference type="PANTHER" id="PTHR30565">
    <property type="entry name" value="PROTEIN YCIF"/>
    <property type="match status" value="1"/>
</dbReference>
<evidence type="ECO:0000256" key="1">
    <source>
        <dbReference type="SAM" id="Coils"/>
    </source>
</evidence>
<protein>
    <submittedName>
        <fullName evidence="3">YciE/YciF family protein</fullName>
    </submittedName>
</protein>
<feature type="region of interest" description="Disordered" evidence="2">
    <location>
        <begin position="1"/>
        <end position="30"/>
    </location>
</feature>
<dbReference type="InterPro" id="IPR047114">
    <property type="entry name" value="YciF"/>
</dbReference>
<proteinExistence type="predicted"/>
<dbReference type="RefSeq" id="WP_188442231.1">
    <property type="nucleotide sequence ID" value="NZ_BMGK01000008.1"/>
</dbReference>
<dbReference type="InterPro" id="IPR010287">
    <property type="entry name" value="DUF892_YciF-like"/>
</dbReference>
<dbReference type="PANTHER" id="PTHR30565:SF9">
    <property type="entry name" value="PROTEIN YCIF"/>
    <property type="match status" value="1"/>
</dbReference>
<reference evidence="3" key="1">
    <citation type="journal article" date="2014" name="Int. J. Syst. Evol. Microbiol.">
        <title>Complete genome sequence of Corynebacterium casei LMG S-19264T (=DSM 44701T), isolated from a smear-ripened cheese.</title>
        <authorList>
            <consortium name="US DOE Joint Genome Institute (JGI-PGF)"/>
            <person name="Walter F."/>
            <person name="Albersmeier A."/>
            <person name="Kalinowski J."/>
            <person name="Ruckert C."/>
        </authorList>
    </citation>
    <scope>NUCLEOTIDE SEQUENCE</scope>
    <source>
        <strain evidence="3">CGMCC 1.12924</strain>
    </source>
</reference>
<dbReference type="InterPro" id="IPR012347">
    <property type="entry name" value="Ferritin-like"/>
</dbReference>
<dbReference type="Proteomes" id="UP000652231">
    <property type="component" value="Unassembled WGS sequence"/>
</dbReference>
<organism evidence="3 4">
    <name type="scientific">Planktosalinus lacus</name>
    <dbReference type="NCBI Taxonomy" id="1526573"/>
    <lineage>
        <taxon>Bacteria</taxon>
        <taxon>Pseudomonadati</taxon>
        <taxon>Bacteroidota</taxon>
        <taxon>Flavobacteriia</taxon>
        <taxon>Flavobacteriales</taxon>
        <taxon>Flavobacteriaceae</taxon>
        <taxon>Planktosalinus</taxon>
    </lineage>
</organism>
<accession>A0A8J2YAB9</accession>
<dbReference type="Gene3D" id="1.20.1260.10">
    <property type="match status" value="1"/>
</dbReference>
<comment type="caution">
    <text evidence="3">The sequence shown here is derived from an EMBL/GenBank/DDBJ whole genome shotgun (WGS) entry which is preliminary data.</text>
</comment>
<dbReference type="CDD" id="cd07909">
    <property type="entry name" value="YciF"/>
    <property type="match status" value="1"/>
</dbReference>
<reference evidence="3" key="2">
    <citation type="submission" date="2020-09" db="EMBL/GenBank/DDBJ databases">
        <authorList>
            <person name="Sun Q."/>
            <person name="Zhou Y."/>
        </authorList>
    </citation>
    <scope>NUCLEOTIDE SEQUENCE</scope>
    <source>
        <strain evidence="3">CGMCC 1.12924</strain>
    </source>
</reference>
<feature type="compositionally biased region" description="Low complexity" evidence="2">
    <location>
        <begin position="12"/>
        <end position="22"/>
    </location>
</feature>
<keyword evidence="1" id="KW-0175">Coiled coil</keyword>
<sequence length="192" mass="21045">MENNKSSTATISQNGNQSNGSSTKDSMKSSQLRELFEDGLKDIYWAEKALTKAIPKMVKKATSKKLIDALSSHLAETEDQITRLEEVFESIDKKPEAKKCEAMAGLIKEAEEIMESSEEGVMRDAGIISAGQKVEHYEIATYGTLRQFAETLGLNEAASLLEKTLKEEKAADQKLSEVAKNAINIEAAQADV</sequence>
<dbReference type="AlphaFoldDB" id="A0A8J2YAB9"/>